<reference evidence="1" key="2">
    <citation type="submission" date="2022-01" db="EMBL/GenBank/DDBJ databases">
        <authorList>
            <person name="Yamashiro T."/>
            <person name="Shiraishi A."/>
            <person name="Satake H."/>
            <person name="Nakayama K."/>
        </authorList>
    </citation>
    <scope>NUCLEOTIDE SEQUENCE</scope>
</reference>
<reference evidence="1" key="1">
    <citation type="journal article" date="2022" name="Int. J. Mol. Sci.">
        <title>Draft Genome of Tanacetum Coccineum: Genomic Comparison of Closely Related Tanacetum-Family Plants.</title>
        <authorList>
            <person name="Yamashiro T."/>
            <person name="Shiraishi A."/>
            <person name="Nakayama K."/>
            <person name="Satake H."/>
        </authorList>
    </citation>
    <scope>NUCLEOTIDE SEQUENCE</scope>
</reference>
<dbReference type="EMBL" id="BQNB010018974">
    <property type="protein sequence ID" value="GJT80264.1"/>
    <property type="molecule type" value="Genomic_DNA"/>
</dbReference>
<name>A0ABQ5GYB5_9ASTR</name>
<organism evidence="1 2">
    <name type="scientific">Tanacetum coccineum</name>
    <dbReference type="NCBI Taxonomy" id="301880"/>
    <lineage>
        <taxon>Eukaryota</taxon>
        <taxon>Viridiplantae</taxon>
        <taxon>Streptophyta</taxon>
        <taxon>Embryophyta</taxon>
        <taxon>Tracheophyta</taxon>
        <taxon>Spermatophyta</taxon>
        <taxon>Magnoliopsida</taxon>
        <taxon>eudicotyledons</taxon>
        <taxon>Gunneridae</taxon>
        <taxon>Pentapetalae</taxon>
        <taxon>asterids</taxon>
        <taxon>campanulids</taxon>
        <taxon>Asterales</taxon>
        <taxon>Asteraceae</taxon>
        <taxon>Asteroideae</taxon>
        <taxon>Anthemideae</taxon>
        <taxon>Anthemidinae</taxon>
        <taxon>Tanacetum</taxon>
    </lineage>
</organism>
<protein>
    <submittedName>
        <fullName evidence="1">Uncharacterized protein</fullName>
    </submittedName>
</protein>
<accession>A0ABQ5GYB5</accession>
<comment type="caution">
    <text evidence="1">The sequence shown here is derived from an EMBL/GenBank/DDBJ whole genome shotgun (WGS) entry which is preliminary data.</text>
</comment>
<proteinExistence type="predicted"/>
<evidence type="ECO:0000313" key="1">
    <source>
        <dbReference type="EMBL" id="GJT80264.1"/>
    </source>
</evidence>
<sequence>MVPKENDKVEKYIGGLLDSIQGNVIVVEPVRFQDAICIANNLMDQKLKGYAIKNAENKRSLVPEKEVEFRRISLTGFHSCTSRSHYRSVSKLTTWISQVTYHKDCLMLALEGFPSSM</sequence>
<evidence type="ECO:0000313" key="2">
    <source>
        <dbReference type="Proteomes" id="UP001151760"/>
    </source>
</evidence>
<dbReference type="Proteomes" id="UP001151760">
    <property type="component" value="Unassembled WGS sequence"/>
</dbReference>
<keyword evidence="2" id="KW-1185">Reference proteome</keyword>
<gene>
    <name evidence="1" type="ORF">Tco_1054606</name>
</gene>